<dbReference type="eggNOG" id="COG1180">
    <property type="taxonomic scope" value="Bacteria"/>
</dbReference>
<dbReference type="CDD" id="cd01335">
    <property type="entry name" value="Radical_SAM"/>
    <property type="match status" value="1"/>
</dbReference>
<keyword evidence="3 9" id="KW-0004">4Fe-4S</keyword>
<dbReference type="Proteomes" id="UP000002318">
    <property type="component" value="Chromosome"/>
</dbReference>
<comment type="function">
    <text evidence="1">Activation of pyruvate formate-lyase 1 under anaerobic conditions by generation of an organic free radical, using S-adenosylmethionine and reduced flavodoxin as cosubstrates to produce 5'-deoxy-adenosine.</text>
</comment>
<evidence type="ECO:0000256" key="2">
    <source>
        <dbReference type="ARBA" id="ARBA00009777"/>
    </source>
</evidence>
<dbReference type="GO" id="GO:0046872">
    <property type="term" value="F:metal ion binding"/>
    <property type="evidence" value="ECO:0007669"/>
    <property type="project" value="UniProtKB-UniRule"/>
</dbReference>
<evidence type="ECO:0000256" key="1">
    <source>
        <dbReference type="ARBA" id="ARBA00002918"/>
    </source>
</evidence>
<evidence type="ECO:0000256" key="5">
    <source>
        <dbReference type="ARBA" id="ARBA00022723"/>
    </source>
</evidence>
<keyword evidence="9" id="KW-0963">Cytoplasm</keyword>
<dbReference type="Pfam" id="PF04055">
    <property type="entry name" value="Radical_SAM"/>
    <property type="match status" value="1"/>
</dbReference>
<evidence type="ECO:0000256" key="9">
    <source>
        <dbReference type="RuleBase" id="RU362053"/>
    </source>
</evidence>
<dbReference type="OrthoDB" id="9782387at2"/>
<dbReference type="EC" id="1.97.1.4" evidence="9"/>
<dbReference type="PROSITE" id="PS01087">
    <property type="entry name" value="RADICAL_ACTIVATING"/>
    <property type="match status" value="1"/>
</dbReference>
<dbReference type="SFLD" id="SFLDG01067">
    <property type="entry name" value="SPASM/twitch_domain_containing"/>
    <property type="match status" value="1"/>
</dbReference>
<dbReference type="SUPFAM" id="SSF102114">
    <property type="entry name" value="Radical SAM enzymes"/>
    <property type="match status" value="1"/>
</dbReference>
<dbReference type="GO" id="GO:0005737">
    <property type="term" value="C:cytoplasm"/>
    <property type="evidence" value="ECO:0007669"/>
    <property type="project" value="UniProtKB-SubCell"/>
</dbReference>
<organism evidence="11 12">
    <name type="scientific">Sediminispirochaeta smaragdinae (strain DSM 11293 / JCM 15392 / SEBR 4228)</name>
    <name type="common">Spirochaeta smaragdinae</name>
    <dbReference type="NCBI Taxonomy" id="573413"/>
    <lineage>
        <taxon>Bacteria</taxon>
        <taxon>Pseudomonadati</taxon>
        <taxon>Spirochaetota</taxon>
        <taxon>Spirochaetia</taxon>
        <taxon>Spirochaetales</taxon>
        <taxon>Spirochaetaceae</taxon>
        <taxon>Sediminispirochaeta</taxon>
    </lineage>
</organism>
<dbReference type="GO" id="GO:0051539">
    <property type="term" value="F:4 iron, 4 sulfur cluster binding"/>
    <property type="evidence" value="ECO:0007669"/>
    <property type="project" value="UniProtKB-UniRule"/>
</dbReference>
<comment type="catalytic activity">
    <reaction evidence="9">
        <text>glycyl-[formate C-acetyltransferase] + reduced [flavodoxin] + S-adenosyl-L-methionine = glycin-2-yl radical-[formate C-acetyltransferase] + semiquinone [flavodoxin] + 5'-deoxyadenosine + L-methionine + H(+)</text>
        <dbReference type="Rhea" id="RHEA:19225"/>
        <dbReference type="Rhea" id="RHEA-COMP:10622"/>
        <dbReference type="Rhea" id="RHEA-COMP:12190"/>
        <dbReference type="Rhea" id="RHEA-COMP:12191"/>
        <dbReference type="Rhea" id="RHEA-COMP:14480"/>
        <dbReference type="ChEBI" id="CHEBI:15378"/>
        <dbReference type="ChEBI" id="CHEBI:17319"/>
        <dbReference type="ChEBI" id="CHEBI:29947"/>
        <dbReference type="ChEBI" id="CHEBI:32722"/>
        <dbReference type="ChEBI" id="CHEBI:57618"/>
        <dbReference type="ChEBI" id="CHEBI:57844"/>
        <dbReference type="ChEBI" id="CHEBI:59789"/>
        <dbReference type="ChEBI" id="CHEBI:140311"/>
        <dbReference type="EC" id="1.97.1.4"/>
    </reaction>
</comment>
<dbReference type="InterPro" id="IPR012838">
    <property type="entry name" value="PFL1_activating"/>
</dbReference>
<reference evidence="11 12" key="1">
    <citation type="journal article" date="2010" name="Stand. Genomic Sci.">
        <title>Complete genome sequence of Spirochaeta smaragdinae type strain (SEBR 4228).</title>
        <authorList>
            <person name="Mavromatis K."/>
            <person name="Yasawong M."/>
            <person name="Chertkov O."/>
            <person name="Lapidus A."/>
            <person name="Lucas S."/>
            <person name="Nolan M."/>
            <person name="Del Rio T.G."/>
            <person name="Tice H."/>
            <person name="Cheng J.F."/>
            <person name="Pitluck S."/>
            <person name="Liolios K."/>
            <person name="Ivanova N."/>
            <person name="Tapia R."/>
            <person name="Han C."/>
            <person name="Bruce D."/>
            <person name="Goodwin L."/>
            <person name="Pati A."/>
            <person name="Chen A."/>
            <person name="Palaniappan K."/>
            <person name="Land M."/>
            <person name="Hauser L."/>
            <person name="Chang Y.J."/>
            <person name="Jeffries C.D."/>
            <person name="Detter J.C."/>
            <person name="Rohde M."/>
            <person name="Brambilla E."/>
            <person name="Spring S."/>
            <person name="Goker M."/>
            <person name="Sikorski J."/>
            <person name="Woyke T."/>
            <person name="Bristow J."/>
            <person name="Eisen J.A."/>
            <person name="Markowitz V."/>
            <person name="Hugenholtz P."/>
            <person name="Klenk H.P."/>
            <person name="Kyrpides N.C."/>
        </authorList>
    </citation>
    <scope>NUCLEOTIDE SEQUENCE [LARGE SCALE GENOMIC DNA]</scope>
    <source>
        <strain evidence="12">DSM 11293 / JCM 15392 / SEBR 4228</strain>
    </source>
</reference>
<dbReference type="PIRSF" id="PIRSF000371">
    <property type="entry name" value="PFL_act_enz"/>
    <property type="match status" value="1"/>
</dbReference>
<keyword evidence="6 9" id="KW-0560">Oxidoreductase</keyword>
<evidence type="ECO:0000256" key="4">
    <source>
        <dbReference type="ARBA" id="ARBA00022691"/>
    </source>
</evidence>
<proteinExistence type="inferred from homology"/>
<dbReference type="InterPro" id="IPR001989">
    <property type="entry name" value="Radical_activat_CS"/>
</dbReference>
<dbReference type="STRING" id="573413.Spirs_3519"/>
<keyword evidence="7 9" id="KW-0408">Iron</keyword>
<keyword evidence="5 9" id="KW-0479">Metal-binding</keyword>
<dbReference type="AlphaFoldDB" id="E1R7A2"/>
<dbReference type="InterPro" id="IPR012839">
    <property type="entry name" value="Organic_radical_activase"/>
</dbReference>
<dbReference type="SFLD" id="SFLDG01066">
    <property type="entry name" value="organic_radical-activating_enz"/>
    <property type="match status" value="1"/>
</dbReference>
<dbReference type="RefSeq" id="WP_013256066.1">
    <property type="nucleotide sequence ID" value="NC_014364.1"/>
</dbReference>
<dbReference type="Gene3D" id="3.20.20.70">
    <property type="entry name" value="Aldolase class I"/>
    <property type="match status" value="1"/>
</dbReference>
<evidence type="ECO:0000313" key="11">
    <source>
        <dbReference type="EMBL" id="ADK82607.1"/>
    </source>
</evidence>
<dbReference type="PANTHER" id="PTHR30352">
    <property type="entry name" value="PYRUVATE FORMATE-LYASE-ACTIVATING ENZYME"/>
    <property type="match status" value="1"/>
</dbReference>
<evidence type="ECO:0000259" key="10">
    <source>
        <dbReference type="PROSITE" id="PS51918"/>
    </source>
</evidence>
<dbReference type="HOGENOM" id="CLU_058969_1_1_12"/>
<dbReference type="KEGG" id="ssm:Spirs_3519"/>
<comment type="function">
    <text evidence="9">Activation of pyruvate formate-lyase under anaerobic conditions by generation of an organic free radical, using S-adenosylmethionine and reduced flavodoxin as cosubstrates to produce 5'-deoxy-adenosine.</text>
</comment>
<protein>
    <recommendedName>
        <fullName evidence="9">Pyruvate formate-lyase-activating enzyme</fullName>
        <ecNumber evidence="9">1.97.1.4</ecNumber>
    </recommendedName>
</protein>
<evidence type="ECO:0000256" key="3">
    <source>
        <dbReference type="ARBA" id="ARBA00022485"/>
    </source>
</evidence>
<sequence>MMPVTGRIHSLETCGMVDGPGIRFLIFTQGCPLRCLYCHNPDTWKRTGGKEVTAHEIIETARKYKNYLLASGGGITITGGEPLFQADFVQALLLEAKAAGIHTAVDTSGFAPPAARKAVLPHADLVLLDIKSAVPALFKKISGVSITYTLATLNELKEWNVPVWIRHVVVPGLTDKPEDAEKLAHMLKGYPNIEKVEILPFHKMGEYKWEQLHEPYTLKETEAPSDELIHNIRTIFSRTMNIPIQ</sequence>
<keyword evidence="4 9" id="KW-0949">S-adenosyl-L-methionine</keyword>
<dbReference type="EMBL" id="CP002116">
    <property type="protein sequence ID" value="ADK82607.1"/>
    <property type="molecule type" value="Genomic_DNA"/>
</dbReference>
<gene>
    <name evidence="11" type="ordered locus">Spirs_3519</name>
</gene>
<dbReference type="PROSITE" id="PS51918">
    <property type="entry name" value="RADICAL_SAM"/>
    <property type="match status" value="1"/>
</dbReference>
<keyword evidence="8 9" id="KW-0411">Iron-sulfur</keyword>
<comment type="subcellular location">
    <subcellularLocation>
        <location evidence="9">Cytoplasm</location>
    </subcellularLocation>
</comment>
<feature type="domain" description="Radical SAM core" evidence="10">
    <location>
        <begin position="17"/>
        <end position="238"/>
    </location>
</feature>
<keyword evidence="11" id="KW-0670">Pyruvate</keyword>
<dbReference type="InterPro" id="IPR007197">
    <property type="entry name" value="rSAM"/>
</dbReference>
<name>E1R7A2_SEDSS</name>
<dbReference type="InterPro" id="IPR034457">
    <property type="entry name" value="Organic_radical-activating"/>
</dbReference>
<dbReference type="SFLD" id="SFLDS00029">
    <property type="entry name" value="Radical_SAM"/>
    <property type="match status" value="1"/>
</dbReference>
<dbReference type="PANTHER" id="PTHR30352:SF5">
    <property type="entry name" value="PYRUVATE FORMATE-LYASE 1-ACTIVATING ENZYME"/>
    <property type="match status" value="1"/>
</dbReference>
<accession>E1R7A2</accession>
<evidence type="ECO:0000256" key="7">
    <source>
        <dbReference type="ARBA" id="ARBA00023004"/>
    </source>
</evidence>
<evidence type="ECO:0000256" key="6">
    <source>
        <dbReference type="ARBA" id="ARBA00023002"/>
    </source>
</evidence>
<keyword evidence="12" id="KW-1185">Reference proteome</keyword>
<comment type="cofactor">
    <cofactor evidence="9">
        <name>[4Fe-4S] cluster</name>
        <dbReference type="ChEBI" id="CHEBI:49883"/>
    </cofactor>
    <text evidence="9">Binds 1 [4Fe-4S] cluster. The cluster is coordinated with 3 cysteines and an exchangeable S-adenosyl-L-methionine.</text>
</comment>
<evidence type="ECO:0000256" key="8">
    <source>
        <dbReference type="ARBA" id="ARBA00023014"/>
    </source>
</evidence>
<evidence type="ECO:0000313" key="12">
    <source>
        <dbReference type="Proteomes" id="UP000002318"/>
    </source>
</evidence>
<dbReference type="GO" id="GO:0043365">
    <property type="term" value="F:[formate-C-acetyltransferase]-activating enzyme activity"/>
    <property type="evidence" value="ECO:0007669"/>
    <property type="project" value="UniProtKB-UniRule"/>
</dbReference>
<dbReference type="InterPro" id="IPR013785">
    <property type="entry name" value="Aldolase_TIM"/>
</dbReference>
<dbReference type="NCBIfam" id="TIGR02493">
    <property type="entry name" value="PFLA"/>
    <property type="match status" value="1"/>
</dbReference>
<comment type="similarity">
    <text evidence="2 9">Belongs to the organic radical-activating enzymes family.</text>
</comment>
<dbReference type="InterPro" id="IPR058240">
    <property type="entry name" value="rSAM_sf"/>
</dbReference>